<gene>
    <name evidence="1" type="ORF">EKO24_015875</name>
</gene>
<dbReference type="EMBL" id="RYFG02000110">
    <property type="protein sequence ID" value="TRW91964.1"/>
    <property type="molecule type" value="Genomic_DNA"/>
</dbReference>
<dbReference type="InterPro" id="IPR021799">
    <property type="entry name" value="PIN-like_prokaryotic"/>
</dbReference>
<dbReference type="Pfam" id="PF11848">
    <property type="entry name" value="DUF3368"/>
    <property type="match status" value="1"/>
</dbReference>
<dbReference type="PANTHER" id="PTHR39550">
    <property type="entry name" value="SLL0658 PROTEIN"/>
    <property type="match status" value="1"/>
</dbReference>
<keyword evidence="2" id="KW-1185">Reference proteome</keyword>
<organism evidence="1 2">
    <name type="scientific">Candidatus Methylobacter oryzae</name>
    <dbReference type="NCBI Taxonomy" id="2497749"/>
    <lineage>
        <taxon>Bacteria</taxon>
        <taxon>Pseudomonadati</taxon>
        <taxon>Pseudomonadota</taxon>
        <taxon>Gammaproteobacteria</taxon>
        <taxon>Methylococcales</taxon>
        <taxon>Methylococcaceae</taxon>
        <taxon>Methylobacter</taxon>
    </lineage>
</organism>
<dbReference type="Proteomes" id="UP000733744">
    <property type="component" value="Unassembled WGS sequence"/>
</dbReference>
<protein>
    <submittedName>
        <fullName evidence="1">DUF3368 domain-containing protein</fullName>
    </submittedName>
</protein>
<dbReference type="RefSeq" id="WP_127028142.1">
    <property type="nucleotide sequence ID" value="NZ_RYFG02000110.1"/>
</dbReference>
<accession>A0ABY3C7E1</accession>
<reference evidence="1 2" key="1">
    <citation type="journal article" date="2019" name="Antonie Van Leeuwenhoek">
        <title>Description of 'Ca. Methylobacter oryzae' KRF1, a novel species from the environmentally important Methylobacter clade 2.</title>
        <authorList>
            <person name="Khatri K."/>
            <person name="Mohite J.A."/>
            <person name="Pandit P.S."/>
            <person name="Bahulikar R."/>
            <person name="Rahalkar M.C."/>
        </authorList>
    </citation>
    <scope>NUCLEOTIDE SEQUENCE [LARGE SCALE GENOMIC DNA]</scope>
    <source>
        <strain evidence="1 2">KRF1</strain>
    </source>
</reference>
<comment type="caution">
    <text evidence="1">The sequence shown here is derived from an EMBL/GenBank/DDBJ whole genome shotgun (WGS) entry which is preliminary data.</text>
</comment>
<name>A0ABY3C7E1_9GAMM</name>
<sequence length="158" mass="16942">MIVIADSSALVALSVCDSLSLLDALFGQVKVPQAVYDEICIANKAEAHALHTYLTEKVCNASTIFDIERPNGLGKGELDAINLYKQLSADLLLIDDAKAKKVAYLNNIEVMGSLGVLLLAKKKGLIVAIKPSLSKLRCSDIFISNDLLDQVLVVAGEE</sequence>
<dbReference type="PANTHER" id="PTHR39550:SF1">
    <property type="entry name" value="SLL0658 PROTEIN"/>
    <property type="match status" value="1"/>
</dbReference>
<evidence type="ECO:0000313" key="2">
    <source>
        <dbReference type="Proteomes" id="UP000733744"/>
    </source>
</evidence>
<proteinExistence type="predicted"/>
<evidence type="ECO:0000313" key="1">
    <source>
        <dbReference type="EMBL" id="TRW91964.1"/>
    </source>
</evidence>